<dbReference type="Proteomes" id="UP000008181">
    <property type="component" value="Chromosome 6"/>
</dbReference>
<dbReference type="PROSITE" id="PS00108">
    <property type="entry name" value="PROTEIN_KINASE_ST"/>
    <property type="match status" value="1"/>
</dbReference>
<dbReference type="EMBL" id="CP003014">
    <property type="protein sequence ID" value="AEO71188.1"/>
    <property type="molecule type" value="Genomic_DNA"/>
</dbReference>
<dbReference type="Pfam" id="PF00069">
    <property type="entry name" value="Pkinase"/>
    <property type="match status" value="1"/>
</dbReference>
<dbReference type="eggNOG" id="KOG0599">
    <property type="taxonomic scope" value="Eukaryota"/>
</dbReference>
<evidence type="ECO:0000259" key="1">
    <source>
        <dbReference type="PROSITE" id="PS50011"/>
    </source>
</evidence>
<dbReference type="RefSeq" id="XP_003657524.1">
    <property type="nucleotide sequence ID" value="XM_003657476.1"/>
</dbReference>
<dbReference type="InterPro" id="IPR052751">
    <property type="entry name" value="Plant_MAPKKK"/>
</dbReference>
<dbReference type="PANTHER" id="PTHR48011">
    <property type="entry name" value="CCR4-NOT TRANSCRIPTIONAL COMPLEX SUBUNIT CAF120-RELATED"/>
    <property type="match status" value="1"/>
</dbReference>
<organism evidence="2 3">
    <name type="scientific">Thermothielavioides terrestris (strain ATCC 38088 / NRRL 8126)</name>
    <name type="common">Thielavia terrestris</name>
    <dbReference type="NCBI Taxonomy" id="578455"/>
    <lineage>
        <taxon>Eukaryota</taxon>
        <taxon>Fungi</taxon>
        <taxon>Dikarya</taxon>
        <taxon>Ascomycota</taxon>
        <taxon>Pezizomycotina</taxon>
        <taxon>Sordariomycetes</taxon>
        <taxon>Sordariomycetidae</taxon>
        <taxon>Sordariales</taxon>
        <taxon>Chaetomiaceae</taxon>
        <taxon>Thermothielavioides</taxon>
        <taxon>Thermothielavioides terrestris</taxon>
    </lineage>
</organism>
<dbReference type="InterPro" id="IPR011009">
    <property type="entry name" value="Kinase-like_dom_sf"/>
</dbReference>
<proteinExistence type="predicted"/>
<protein>
    <recommendedName>
        <fullName evidence="1">Protein kinase domain-containing protein</fullName>
    </recommendedName>
</protein>
<dbReference type="GO" id="GO:0004672">
    <property type="term" value="F:protein kinase activity"/>
    <property type="evidence" value="ECO:0007669"/>
    <property type="project" value="InterPro"/>
</dbReference>
<dbReference type="HOGENOM" id="CLU_1111250_0_0_1"/>
<dbReference type="PANTHER" id="PTHR48011:SF4">
    <property type="entry name" value="MITOGEN-ACTIVATED PROTEIN KINASE KINASE KINASE 19"/>
    <property type="match status" value="1"/>
</dbReference>
<dbReference type="KEGG" id="ttt:THITE_2123335"/>
<dbReference type="GO" id="GO:0007165">
    <property type="term" value="P:signal transduction"/>
    <property type="evidence" value="ECO:0007669"/>
    <property type="project" value="TreeGrafter"/>
</dbReference>
<accession>G2RH76</accession>
<evidence type="ECO:0000313" key="2">
    <source>
        <dbReference type="EMBL" id="AEO71188.1"/>
    </source>
</evidence>
<dbReference type="InterPro" id="IPR000719">
    <property type="entry name" value="Prot_kinase_dom"/>
</dbReference>
<dbReference type="STRING" id="578455.G2RH76"/>
<reference evidence="2 3" key="1">
    <citation type="journal article" date="2011" name="Nat. Biotechnol.">
        <title>Comparative genomic analysis of the thermophilic biomass-degrading fungi Myceliophthora thermophila and Thielavia terrestris.</title>
        <authorList>
            <person name="Berka R.M."/>
            <person name="Grigoriev I.V."/>
            <person name="Otillar R."/>
            <person name="Salamov A."/>
            <person name="Grimwood J."/>
            <person name="Reid I."/>
            <person name="Ishmael N."/>
            <person name="John T."/>
            <person name="Darmond C."/>
            <person name="Moisan M.-C."/>
            <person name="Henrissat B."/>
            <person name="Coutinho P.M."/>
            <person name="Lombard V."/>
            <person name="Natvig D.O."/>
            <person name="Lindquist E."/>
            <person name="Schmutz J."/>
            <person name="Lucas S."/>
            <person name="Harris P."/>
            <person name="Powlowski J."/>
            <person name="Bellemare A."/>
            <person name="Taylor D."/>
            <person name="Butler G."/>
            <person name="de Vries R.P."/>
            <person name="Allijn I.E."/>
            <person name="van den Brink J."/>
            <person name="Ushinsky S."/>
            <person name="Storms R."/>
            <person name="Powell A.J."/>
            <person name="Paulsen I.T."/>
            <person name="Elbourne L.D.H."/>
            <person name="Baker S.E."/>
            <person name="Magnuson J."/>
            <person name="LaBoissiere S."/>
            <person name="Clutterbuck A.J."/>
            <person name="Martinez D."/>
            <person name="Wogulis M."/>
            <person name="de Leon A.L."/>
            <person name="Rey M.W."/>
            <person name="Tsang A."/>
        </authorList>
    </citation>
    <scope>NUCLEOTIDE SEQUENCE [LARGE SCALE GENOMIC DNA]</scope>
    <source>
        <strain evidence="3">ATCC 38088 / NRRL 8126</strain>
    </source>
</reference>
<dbReference type="SUPFAM" id="SSF56112">
    <property type="entry name" value="Protein kinase-like (PK-like)"/>
    <property type="match status" value="1"/>
</dbReference>
<dbReference type="GO" id="GO:0005524">
    <property type="term" value="F:ATP binding"/>
    <property type="evidence" value="ECO:0007669"/>
    <property type="project" value="InterPro"/>
</dbReference>
<name>G2RH76_THETT</name>
<sequence length="248" mass="27546">MEDKTPASVASTLSWNTSLSRTYVSSLSRAIFSARHSQSLHSLDDVLKVIRALGLPRYRYENLSREEVLGEGETYLVERCVAARDGRVFAVKHLKVRDGKVFDKAFHRRLRSVVLDLQIMRHPPLQAHPNIISALGYGWRTEGNILMPYVLVECAELGTLREHIKRKPPLEPVHIAILLGDVVSGLAALHECGIVHGDVKLDNVLVFPAPNRPPKALAKLADFGHALVLNNGGKDHDGETLKYSGTWL</sequence>
<dbReference type="SMART" id="SM00220">
    <property type="entry name" value="S_TKc"/>
    <property type="match status" value="1"/>
</dbReference>
<dbReference type="GeneID" id="11523093"/>
<dbReference type="Gene3D" id="3.30.200.20">
    <property type="entry name" value="Phosphorylase Kinase, domain 1"/>
    <property type="match status" value="1"/>
</dbReference>
<dbReference type="Gene3D" id="1.10.510.10">
    <property type="entry name" value="Transferase(Phosphotransferase) domain 1"/>
    <property type="match status" value="1"/>
</dbReference>
<keyword evidence="3" id="KW-1185">Reference proteome</keyword>
<dbReference type="InterPro" id="IPR008271">
    <property type="entry name" value="Ser/Thr_kinase_AS"/>
</dbReference>
<evidence type="ECO:0000313" key="3">
    <source>
        <dbReference type="Proteomes" id="UP000008181"/>
    </source>
</evidence>
<dbReference type="AlphaFoldDB" id="G2RH76"/>
<gene>
    <name evidence="2" type="ORF">THITE_2123335</name>
</gene>
<dbReference type="OrthoDB" id="4590507at2759"/>
<feature type="domain" description="Protein kinase" evidence="1">
    <location>
        <begin position="63"/>
        <end position="248"/>
    </location>
</feature>
<dbReference type="PROSITE" id="PS50011">
    <property type="entry name" value="PROTEIN_KINASE_DOM"/>
    <property type="match status" value="1"/>
</dbReference>